<keyword evidence="8" id="KW-1185">Reference proteome</keyword>
<dbReference type="PROSITE" id="PS50076">
    <property type="entry name" value="DNAJ_2"/>
    <property type="match status" value="1"/>
</dbReference>
<evidence type="ECO:0000259" key="6">
    <source>
        <dbReference type="PROSITE" id="PS50076"/>
    </source>
</evidence>
<protein>
    <recommendedName>
        <fullName evidence="6">J domain-containing protein</fullName>
    </recommendedName>
</protein>
<name>A0A1E4SU23_9ASCO</name>
<sequence>MWKATVDKKDYEWLLTRSKSAYDLLGLDKDSINDVKKIRKAYRSKALILHPDKNKNIDADLQFREVFVSYCVLTDSVAKVLYDEELQLVRKQRSVNNDLASVSAGFKESLKNDELRSKMEDKILITNREKVVRLKKEAELLKRRKLNELVSGGSTFKNTTKTLSELSRNCRVKWRNKVTLSSDDIRQLLQVFGDVEMVKLSDHNNKDDKFHYANVIFKNSYSCVMASINDYTITGELWDGLGLRKIASLLRKVSYVGLENDMKKGVISKTYLTDLDYIVGSLYILHNSSK</sequence>
<dbReference type="InterPro" id="IPR012677">
    <property type="entry name" value="Nucleotide-bd_a/b_plait_sf"/>
</dbReference>
<proteinExistence type="predicted"/>
<dbReference type="SMART" id="SM00271">
    <property type="entry name" value="DnaJ"/>
    <property type="match status" value="1"/>
</dbReference>
<evidence type="ECO:0000313" key="7">
    <source>
        <dbReference type="EMBL" id="ODV83016.1"/>
    </source>
</evidence>
<dbReference type="InterPro" id="IPR052094">
    <property type="entry name" value="Pre-mRNA-splicing_ERAD"/>
</dbReference>
<dbReference type="InterPro" id="IPR036869">
    <property type="entry name" value="J_dom_sf"/>
</dbReference>
<dbReference type="PRINTS" id="PR00625">
    <property type="entry name" value="JDOMAIN"/>
</dbReference>
<accession>A0A1E4SU23</accession>
<evidence type="ECO:0000256" key="4">
    <source>
        <dbReference type="ARBA" id="ARBA00023186"/>
    </source>
</evidence>
<dbReference type="GO" id="GO:0000390">
    <property type="term" value="P:spliceosomal complex disassembly"/>
    <property type="evidence" value="ECO:0007669"/>
    <property type="project" value="TreeGrafter"/>
</dbReference>
<dbReference type="STRING" id="983967.A0A1E4SU23"/>
<evidence type="ECO:0000256" key="5">
    <source>
        <dbReference type="ARBA" id="ARBA00023242"/>
    </source>
</evidence>
<dbReference type="PANTHER" id="PTHR44313">
    <property type="entry name" value="DNAJ HOMOLOG SUBFAMILY C MEMBER 17"/>
    <property type="match status" value="1"/>
</dbReference>
<keyword evidence="5" id="KW-0539">Nucleus</keyword>
<comment type="subcellular location">
    <subcellularLocation>
        <location evidence="2">Cytoplasm</location>
    </subcellularLocation>
    <subcellularLocation>
        <location evidence="1">Nucleus</location>
    </subcellularLocation>
</comment>
<dbReference type="EMBL" id="KV453869">
    <property type="protein sequence ID" value="ODV83016.1"/>
    <property type="molecule type" value="Genomic_DNA"/>
</dbReference>
<feature type="domain" description="J" evidence="6">
    <location>
        <begin position="20"/>
        <end position="86"/>
    </location>
</feature>
<dbReference type="GO" id="GO:0005737">
    <property type="term" value="C:cytoplasm"/>
    <property type="evidence" value="ECO:0007669"/>
    <property type="project" value="UniProtKB-SubCell"/>
</dbReference>
<dbReference type="PANTHER" id="PTHR44313:SF1">
    <property type="entry name" value="DNAJ HOMOLOG SUBFAMILY C MEMBER 17"/>
    <property type="match status" value="1"/>
</dbReference>
<keyword evidence="3" id="KW-0963">Cytoplasm</keyword>
<gene>
    <name evidence="7" type="ORF">CANARDRAFT_9992</name>
</gene>
<dbReference type="Gene3D" id="3.30.70.330">
    <property type="match status" value="1"/>
</dbReference>
<evidence type="ECO:0000256" key="1">
    <source>
        <dbReference type="ARBA" id="ARBA00004123"/>
    </source>
</evidence>
<dbReference type="GO" id="GO:0005681">
    <property type="term" value="C:spliceosomal complex"/>
    <property type="evidence" value="ECO:0007669"/>
    <property type="project" value="TreeGrafter"/>
</dbReference>
<dbReference type="Gene3D" id="1.10.287.110">
    <property type="entry name" value="DnaJ domain"/>
    <property type="match status" value="1"/>
</dbReference>
<dbReference type="InterPro" id="IPR001623">
    <property type="entry name" value="DnaJ_domain"/>
</dbReference>
<keyword evidence="4" id="KW-0143">Chaperone</keyword>
<organism evidence="7 8">
    <name type="scientific">[Candida] arabinofermentans NRRL YB-2248</name>
    <dbReference type="NCBI Taxonomy" id="983967"/>
    <lineage>
        <taxon>Eukaryota</taxon>
        <taxon>Fungi</taxon>
        <taxon>Dikarya</taxon>
        <taxon>Ascomycota</taxon>
        <taxon>Saccharomycotina</taxon>
        <taxon>Pichiomycetes</taxon>
        <taxon>Pichiales</taxon>
        <taxon>Pichiaceae</taxon>
        <taxon>Ogataea</taxon>
        <taxon>Ogataea/Candida clade</taxon>
    </lineage>
</organism>
<evidence type="ECO:0000313" key="8">
    <source>
        <dbReference type="Proteomes" id="UP000094801"/>
    </source>
</evidence>
<dbReference type="AlphaFoldDB" id="A0A1E4SU23"/>
<dbReference type="OrthoDB" id="436519at2759"/>
<dbReference type="Pfam" id="PF00226">
    <property type="entry name" value="DnaJ"/>
    <property type="match status" value="1"/>
</dbReference>
<dbReference type="SUPFAM" id="SSF46565">
    <property type="entry name" value="Chaperone J-domain"/>
    <property type="match status" value="1"/>
</dbReference>
<evidence type="ECO:0000256" key="3">
    <source>
        <dbReference type="ARBA" id="ARBA00022490"/>
    </source>
</evidence>
<reference evidence="8" key="1">
    <citation type="submission" date="2016-04" db="EMBL/GenBank/DDBJ databases">
        <title>Comparative genomics of biotechnologically important yeasts.</title>
        <authorList>
            <consortium name="DOE Joint Genome Institute"/>
            <person name="Riley R."/>
            <person name="Haridas S."/>
            <person name="Wolfe K.H."/>
            <person name="Lopes M.R."/>
            <person name="Hittinger C.T."/>
            <person name="Goker M."/>
            <person name="Salamov A."/>
            <person name="Wisecaver J."/>
            <person name="Long T.M."/>
            <person name="Aerts A.L."/>
            <person name="Barry K."/>
            <person name="Choi C."/>
            <person name="Clum A."/>
            <person name="Coughlan A.Y."/>
            <person name="Deshpande S."/>
            <person name="Douglass A.P."/>
            <person name="Hanson S.J."/>
            <person name="Klenk H.-P."/>
            <person name="Labutti K."/>
            <person name="Lapidus A."/>
            <person name="Lindquist E."/>
            <person name="Lipzen A."/>
            <person name="Meier-Kolthoff J.P."/>
            <person name="Ohm R.A."/>
            <person name="Otillar R.P."/>
            <person name="Pangilinan J."/>
            <person name="Peng Y."/>
            <person name="Rokas A."/>
            <person name="Rosa C.A."/>
            <person name="Scheuner C."/>
            <person name="Sibirny A.A."/>
            <person name="Slot J.C."/>
            <person name="Stielow J.B."/>
            <person name="Sun H."/>
            <person name="Kurtzman C.P."/>
            <person name="Blackwell M."/>
            <person name="Grigoriev I.V."/>
            <person name="Jeffries T.W."/>
        </authorList>
    </citation>
    <scope>NUCLEOTIDE SEQUENCE [LARGE SCALE GENOMIC DNA]</scope>
    <source>
        <strain evidence="8">NRRL YB-2248</strain>
    </source>
</reference>
<dbReference type="CDD" id="cd06257">
    <property type="entry name" value="DnaJ"/>
    <property type="match status" value="1"/>
</dbReference>
<dbReference type="Proteomes" id="UP000094801">
    <property type="component" value="Unassembled WGS sequence"/>
</dbReference>
<evidence type="ECO:0000256" key="2">
    <source>
        <dbReference type="ARBA" id="ARBA00004496"/>
    </source>
</evidence>